<dbReference type="InterPro" id="IPR001233">
    <property type="entry name" value="RtcB"/>
</dbReference>
<dbReference type="GO" id="GO:0042245">
    <property type="term" value="P:RNA repair"/>
    <property type="evidence" value="ECO:0007669"/>
    <property type="project" value="UniProtKB-KW"/>
</dbReference>
<dbReference type="AlphaFoldDB" id="A0A519BDK2"/>
<feature type="binding site" evidence="11">
    <location>
        <begin position="383"/>
        <end position="386"/>
    </location>
    <ligand>
        <name>GMP</name>
        <dbReference type="ChEBI" id="CHEBI:58115"/>
    </ligand>
</feature>
<dbReference type="Pfam" id="PF01139">
    <property type="entry name" value="RtcB"/>
    <property type="match status" value="1"/>
</dbReference>
<dbReference type="GO" id="GO:0170057">
    <property type="term" value="F:RNA ligase (GTP) activity"/>
    <property type="evidence" value="ECO:0007669"/>
    <property type="project" value="UniProtKB-EC"/>
</dbReference>
<dbReference type="Proteomes" id="UP000320813">
    <property type="component" value="Unassembled WGS sequence"/>
</dbReference>
<dbReference type="FunFam" id="3.90.1860.10:FF:000001">
    <property type="entry name" value="tRNA-splicing ligase RtcB homolog"/>
    <property type="match status" value="1"/>
</dbReference>
<feature type="binding site" evidence="12">
    <location>
        <position position="244"/>
    </location>
    <ligand>
        <name>Mn(2+)</name>
        <dbReference type="ChEBI" id="CHEBI:29035"/>
        <label>2</label>
    </ligand>
</feature>
<evidence type="ECO:0000256" key="6">
    <source>
        <dbReference type="ARBA" id="ARBA00023134"/>
    </source>
</evidence>
<dbReference type="EMBL" id="SGBD01000001">
    <property type="protein sequence ID" value="RZD15327.1"/>
    <property type="molecule type" value="Genomic_DNA"/>
</dbReference>
<feature type="binding site" evidence="11">
    <location>
        <begin position="409"/>
        <end position="412"/>
    </location>
    <ligand>
        <name>GMP</name>
        <dbReference type="ChEBI" id="CHEBI:58115"/>
    </ligand>
</feature>
<keyword evidence="6 11" id="KW-0342">GTP-binding</keyword>
<feature type="binding site" evidence="12">
    <location>
        <position position="105"/>
    </location>
    <ligand>
        <name>Mn(2+)</name>
        <dbReference type="ChEBI" id="CHEBI:29035"/>
        <label>1</label>
    </ligand>
</feature>
<evidence type="ECO:0000256" key="3">
    <source>
        <dbReference type="ARBA" id="ARBA00022723"/>
    </source>
</evidence>
<evidence type="ECO:0000256" key="1">
    <source>
        <dbReference type="ARBA" id="ARBA00008071"/>
    </source>
</evidence>
<dbReference type="PANTHER" id="PTHR11118:SF1">
    <property type="entry name" value="RNA-SPLICING LIGASE RTCB HOMOLOG"/>
    <property type="match status" value="1"/>
</dbReference>
<accession>A0A519BDK2</accession>
<evidence type="ECO:0000313" key="14">
    <source>
        <dbReference type="EMBL" id="RZD15327.1"/>
    </source>
</evidence>
<comment type="similarity">
    <text evidence="1 13">Belongs to the RtcB family.</text>
</comment>
<dbReference type="PANTHER" id="PTHR11118">
    <property type="entry name" value="RNA-SPLICING LIGASE RTCB HOMOLOG"/>
    <property type="match status" value="1"/>
</dbReference>
<dbReference type="SUPFAM" id="SSF103365">
    <property type="entry name" value="Hypothetical protein PH1602"/>
    <property type="match status" value="1"/>
</dbReference>
<dbReference type="GO" id="GO:0006396">
    <property type="term" value="P:RNA processing"/>
    <property type="evidence" value="ECO:0007669"/>
    <property type="project" value="InterPro"/>
</dbReference>
<protein>
    <recommendedName>
        <fullName evidence="13">tRNA-splicing ligase RtcB</fullName>
        <ecNumber evidence="13">6.5.1.-</ecNumber>
    </recommendedName>
</protein>
<feature type="binding site" evidence="11">
    <location>
        <position position="390"/>
    </location>
    <ligand>
        <name>GMP</name>
        <dbReference type="ChEBI" id="CHEBI:58115"/>
    </ligand>
</feature>
<feature type="binding site" evidence="11">
    <location>
        <begin position="212"/>
        <end position="216"/>
    </location>
    <ligand>
        <name>GMP</name>
        <dbReference type="ChEBI" id="CHEBI:58115"/>
    </ligand>
</feature>
<dbReference type="GO" id="GO:0003972">
    <property type="term" value="F:RNA ligase (ATP) activity"/>
    <property type="evidence" value="ECO:0007669"/>
    <property type="project" value="TreeGrafter"/>
</dbReference>
<dbReference type="GO" id="GO:0005525">
    <property type="term" value="F:GTP binding"/>
    <property type="evidence" value="ECO:0007669"/>
    <property type="project" value="UniProtKB-KW"/>
</dbReference>
<comment type="caution">
    <text evidence="14">The sequence shown here is derived from an EMBL/GenBank/DDBJ whole genome shotgun (WGS) entry which is preliminary data.</text>
</comment>
<organism evidence="14 15">
    <name type="scientific">Candidatus Acidulodesulfobacterium ferriphilum</name>
    <dbReference type="NCBI Taxonomy" id="2597223"/>
    <lineage>
        <taxon>Bacteria</taxon>
        <taxon>Deltaproteobacteria</taxon>
        <taxon>Candidatus Acidulodesulfobacterales</taxon>
        <taxon>Candidatus Acidulodesulfobacterium</taxon>
    </lineage>
</organism>
<keyword evidence="4 11" id="KW-0547">Nucleotide-binding</keyword>
<evidence type="ECO:0000256" key="10">
    <source>
        <dbReference type="PIRSR" id="PIRSR601233-1"/>
    </source>
</evidence>
<evidence type="ECO:0000256" key="4">
    <source>
        <dbReference type="ARBA" id="ARBA00022741"/>
    </source>
</evidence>
<feature type="binding site" evidence="12">
    <location>
        <position position="213"/>
    </location>
    <ligand>
        <name>Mn(2+)</name>
        <dbReference type="ChEBI" id="CHEBI:29035"/>
        <label>1</label>
    </ligand>
</feature>
<dbReference type="EC" id="6.5.1.-" evidence="13"/>
<dbReference type="InterPro" id="IPR036025">
    <property type="entry name" value="RtcB-like_sf"/>
</dbReference>
<gene>
    <name evidence="13" type="primary">rtcB</name>
    <name evidence="14" type="ORF">EVJ47_03380</name>
</gene>
<feature type="binding site" evidence="11">
    <location>
        <position position="485"/>
    </location>
    <ligand>
        <name>GMP</name>
        <dbReference type="ChEBI" id="CHEBI:58115"/>
    </ligand>
</feature>
<feature type="binding site" evidence="11">
    <location>
        <begin position="334"/>
        <end position="335"/>
    </location>
    <ligand>
        <name>GMP</name>
        <dbReference type="ChEBI" id="CHEBI:58115"/>
    </ligand>
</feature>
<evidence type="ECO:0000256" key="7">
    <source>
        <dbReference type="ARBA" id="ARBA00023211"/>
    </source>
</evidence>
<keyword evidence="5" id="KW-0692">RNA repair</keyword>
<evidence type="ECO:0000256" key="2">
    <source>
        <dbReference type="ARBA" id="ARBA00022598"/>
    </source>
</evidence>
<feature type="binding site" evidence="12">
    <location>
        <position position="334"/>
    </location>
    <ligand>
        <name>Mn(2+)</name>
        <dbReference type="ChEBI" id="CHEBI:29035"/>
        <label>2</label>
    </ligand>
</feature>
<dbReference type="Gene3D" id="3.90.1860.10">
    <property type="entry name" value="tRNA-splicing ligase RtcB"/>
    <property type="match status" value="1"/>
</dbReference>
<comment type="cofactor">
    <cofactor evidence="12 13">
        <name>Mn(2+)</name>
        <dbReference type="ChEBI" id="CHEBI:29035"/>
    </cofactor>
    <text evidence="12 13">Binds 2 manganese ions per subunit.</text>
</comment>
<keyword evidence="2 13" id="KW-0436">Ligase</keyword>
<feature type="active site" description="GMP-histidine intermediate" evidence="10">
    <location>
        <position position="409"/>
    </location>
</feature>
<evidence type="ECO:0000256" key="9">
    <source>
        <dbReference type="ARBA" id="ARBA00049514"/>
    </source>
</evidence>
<comment type="catalytic activity">
    <reaction evidence="9">
        <text>a 3'-end 2',3'-cyclophospho-ribonucleotide-RNA + a 5'-end dephospho-ribonucleoside-RNA + GTP + H2O = a ribonucleotidyl-ribonucleotide-RNA + GMP + diphosphate + H(+)</text>
        <dbReference type="Rhea" id="RHEA:68080"/>
        <dbReference type="Rhea" id="RHEA-COMP:10464"/>
        <dbReference type="Rhea" id="RHEA-COMP:13936"/>
        <dbReference type="Rhea" id="RHEA-COMP:17355"/>
        <dbReference type="ChEBI" id="CHEBI:15377"/>
        <dbReference type="ChEBI" id="CHEBI:15378"/>
        <dbReference type="ChEBI" id="CHEBI:33019"/>
        <dbReference type="ChEBI" id="CHEBI:37565"/>
        <dbReference type="ChEBI" id="CHEBI:58115"/>
        <dbReference type="ChEBI" id="CHEBI:83064"/>
        <dbReference type="ChEBI" id="CHEBI:138284"/>
        <dbReference type="ChEBI" id="CHEBI:173118"/>
        <dbReference type="EC" id="6.5.1.8"/>
    </reaction>
</comment>
<comment type="subunit">
    <text evidence="13">Monomer.</text>
</comment>
<proteinExistence type="inferred from homology"/>
<evidence type="ECO:0000256" key="13">
    <source>
        <dbReference type="RuleBase" id="RU371113"/>
    </source>
</evidence>
<reference evidence="14 15" key="1">
    <citation type="submission" date="2019-01" db="EMBL/GenBank/DDBJ databases">
        <title>Insights into ecological role of a new deltaproteobacterial order Candidatus Sinidesulfobacterales (Sva0485) by metagenomics and metatranscriptomics.</title>
        <authorList>
            <person name="Tan S."/>
            <person name="Liu J."/>
            <person name="Fang Y."/>
            <person name="Hedlund B.P."/>
            <person name="Lian Z.H."/>
            <person name="Huang L.Y."/>
            <person name="Li J.T."/>
            <person name="Huang L.N."/>
            <person name="Li W.J."/>
            <person name="Jiang H.C."/>
            <person name="Dong H.L."/>
            <person name="Shu W.S."/>
        </authorList>
    </citation>
    <scope>NUCLEOTIDE SEQUENCE [LARGE SCALE GENOMIC DNA]</scope>
    <source>
        <strain evidence="14">AP3</strain>
    </source>
</reference>
<evidence type="ECO:0000256" key="12">
    <source>
        <dbReference type="PIRSR" id="PIRSR601233-3"/>
    </source>
</evidence>
<evidence type="ECO:0000313" key="15">
    <source>
        <dbReference type="Proteomes" id="UP000320813"/>
    </source>
</evidence>
<sequence>MNLENFVQIEPNCWAVRLKEEGGGLGAGKEGASLPVRFYADKELLAAMDEKVKEQIINVSRLPGLKGYAFAMPDAHWGYGFPIGGVAAYDPEEGGIISAGGVGFDISCGIRCLKTDLTVEDISPYVKELSDLLFRNIPAGVGAEGNITLNEAELDEIMLNGAHYATSKGYGTKEDILYIEDSGKVSGADPSMVSISAKRRQKSEMGTLGSGNHYLEVQAVKQIFDENTAEVFGLKKNQIVISIHCGSRGLGHQVGTDYLITLAKAAAKYGINLPDRELACAPIKSVEGGMYLGAMNAAINVALCNRQMLAQLTRDAFEKIFPKADIKTLFDVSHNTCKAEKHTVNGKELLLYVHRKGATRAFGPFHPSLPDLFKETGQPVIIGGSMGTGSYVLAGTKESEERSFSSASHGAGRAMSRNQALKLWRGREVIDELKEKGIIIRSRSMRGVAEEAPDAYKNVDAVAEATEKAGLAKRVCYLSPVICIKG</sequence>
<name>A0A519BDK2_9DELT</name>
<keyword evidence="7 12" id="KW-0464">Manganese</keyword>
<dbReference type="GO" id="GO:0046872">
    <property type="term" value="F:metal ion binding"/>
    <property type="evidence" value="ECO:0007669"/>
    <property type="project" value="UniProtKB-UniRule"/>
</dbReference>
<evidence type="ECO:0000256" key="11">
    <source>
        <dbReference type="PIRSR" id="PIRSR601233-2"/>
    </source>
</evidence>
<evidence type="ECO:0000256" key="5">
    <source>
        <dbReference type="ARBA" id="ARBA00022800"/>
    </source>
</evidence>
<comment type="catalytic activity">
    <reaction evidence="8">
        <text>a 3'-end 3'-phospho-ribonucleotide-RNA + a 5'-end dephospho-ribonucleoside-RNA + GTP = a ribonucleotidyl-ribonucleotide-RNA + GMP + diphosphate</text>
        <dbReference type="Rhea" id="RHEA:68076"/>
        <dbReference type="Rhea" id="RHEA-COMP:10463"/>
        <dbReference type="Rhea" id="RHEA-COMP:13936"/>
        <dbReference type="Rhea" id="RHEA-COMP:17355"/>
        <dbReference type="ChEBI" id="CHEBI:33019"/>
        <dbReference type="ChEBI" id="CHEBI:37565"/>
        <dbReference type="ChEBI" id="CHEBI:58115"/>
        <dbReference type="ChEBI" id="CHEBI:83062"/>
        <dbReference type="ChEBI" id="CHEBI:138284"/>
        <dbReference type="ChEBI" id="CHEBI:173118"/>
        <dbReference type="EC" id="6.5.1.8"/>
    </reaction>
</comment>
<evidence type="ECO:0000256" key="8">
    <source>
        <dbReference type="ARBA" id="ARBA00047746"/>
    </source>
</evidence>
<keyword evidence="3 12" id="KW-0479">Metal-binding</keyword>